<accession>A0ABT0KLU2</accession>
<dbReference type="InterPro" id="IPR041215">
    <property type="entry name" value="FlgO_dom"/>
</dbReference>
<protein>
    <recommendedName>
        <fullName evidence="1">FlgO domain-containing protein</fullName>
    </recommendedName>
</protein>
<dbReference type="EMBL" id="JAKIKU010000002">
    <property type="protein sequence ID" value="MCL1044796.1"/>
    <property type="molecule type" value="Genomic_DNA"/>
</dbReference>
<evidence type="ECO:0000313" key="2">
    <source>
        <dbReference type="EMBL" id="MCL1044796.1"/>
    </source>
</evidence>
<keyword evidence="3" id="KW-1185">Reference proteome</keyword>
<proteinExistence type="predicted"/>
<gene>
    <name evidence="2" type="ORF">L2737_05580</name>
</gene>
<dbReference type="PROSITE" id="PS51257">
    <property type="entry name" value="PROKAR_LIPOPROTEIN"/>
    <property type="match status" value="1"/>
</dbReference>
<evidence type="ECO:0000313" key="3">
    <source>
        <dbReference type="Proteomes" id="UP001202134"/>
    </source>
</evidence>
<reference evidence="2 3" key="1">
    <citation type="submission" date="2022-01" db="EMBL/GenBank/DDBJ databases">
        <title>Whole genome-based taxonomy of the Shewanellaceae.</title>
        <authorList>
            <person name="Martin-Rodriguez A.J."/>
        </authorList>
    </citation>
    <scope>NUCLEOTIDE SEQUENCE [LARGE SCALE GENOMIC DNA]</scope>
    <source>
        <strain evidence="2 3">DSM 24955</strain>
    </source>
</reference>
<dbReference type="Proteomes" id="UP001202134">
    <property type="component" value="Unassembled WGS sequence"/>
</dbReference>
<dbReference type="Pfam" id="PF17680">
    <property type="entry name" value="FlgO"/>
    <property type="match status" value="1"/>
</dbReference>
<dbReference type="RefSeq" id="WP_248955041.1">
    <property type="nucleotide sequence ID" value="NZ_JAKIKU010000002.1"/>
</dbReference>
<feature type="domain" description="FlgO" evidence="1">
    <location>
        <begin position="73"/>
        <end position="199"/>
    </location>
</feature>
<name>A0ABT0KLU2_9GAMM</name>
<organism evidence="2 3">
    <name type="scientific">Shewanella electrodiphila</name>
    <dbReference type="NCBI Taxonomy" id="934143"/>
    <lineage>
        <taxon>Bacteria</taxon>
        <taxon>Pseudomonadati</taxon>
        <taxon>Pseudomonadota</taxon>
        <taxon>Gammaproteobacteria</taxon>
        <taxon>Alteromonadales</taxon>
        <taxon>Shewanellaceae</taxon>
        <taxon>Shewanella</taxon>
    </lineage>
</organism>
<comment type="caution">
    <text evidence="2">The sequence shown here is derived from an EMBL/GenBank/DDBJ whole genome shotgun (WGS) entry which is preliminary data.</text>
</comment>
<sequence length="236" mass="25618">MRQFIILPIALLMAACASETSKSGDELTYAGQPTDTNSWFMSEPEGQTPKALSYDIEKVGLAPKSQVNTLAEKIVNELVLQNDSLRSDQPLLVTTPVKVDAFSQTDALGLQLQQGFVAAFHAHEFNLVDMNVANAIRATEQGEFILSRDWKLLPSDLPVSHVVVSTMATTTQGVMLNARIVNVTNNRVVSAVQTFVHTDSLPGYLSPSNKVTSENGLLYRNEQSGDGKVAVLGEKL</sequence>
<evidence type="ECO:0000259" key="1">
    <source>
        <dbReference type="Pfam" id="PF17680"/>
    </source>
</evidence>